<dbReference type="Pfam" id="PF13487">
    <property type="entry name" value="HD_5"/>
    <property type="match status" value="1"/>
</dbReference>
<organism evidence="2 3">
    <name type="scientific">Leptospira brenneri</name>
    <dbReference type="NCBI Taxonomy" id="2023182"/>
    <lineage>
        <taxon>Bacteria</taxon>
        <taxon>Pseudomonadati</taxon>
        <taxon>Spirochaetota</taxon>
        <taxon>Spirochaetia</taxon>
        <taxon>Leptospirales</taxon>
        <taxon>Leptospiraceae</taxon>
        <taxon>Leptospira</taxon>
    </lineage>
</organism>
<name>A0A2M9Y282_9LEPT</name>
<dbReference type="InterPro" id="IPR037522">
    <property type="entry name" value="HD_GYP_dom"/>
</dbReference>
<dbReference type="OrthoDB" id="9781505at2"/>
<dbReference type="PANTHER" id="PTHR43155:SF2">
    <property type="entry name" value="CYCLIC DI-GMP PHOSPHODIESTERASE PA4108"/>
    <property type="match status" value="1"/>
</dbReference>
<dbReference type="SUPFAM" id="SSF109604">
    <property type="entry name" value="HD-domain/PDEase-like"/>
    <property type="match status" value="1"/>
</dbReference>
<comment type="caution">
    <text evidence="2">The sequence shown here is derived from an EMBL/GenBank/DDBJ whole genome shotgun (WGS) entry which is preliminary data.</text>
</comment>
<dbReference type="CDD" id="cd00077">
    <property type="entry name" value="HDc"/>
    <property type="match status" value="1"/>
</dbReference>
<dbReference type="Proteomes" id="UP000297891">
    <property type="component" value="Unassembled WGS sequence"/>
</dbReference>
<dbReference type="RefSeq" id="WP_100790081.1">
    <property type="nucleotide sequence ID" value="NZ_NPDQ01000003.1"/>
</dbReference>
<gene>
    <name evidence="2" type="ORF">EHQ30_15835</name>
</gene>
<dbReference type="PROSITE" id="PS51832">
    <property type="entry name" value="HD_GYP"/>
    <property type="match status" value="1"/>
</dbReference>
<keyword evidence="3" id="KW-1185">Reference proteome</keyword>
<evidence type="ECO:0000313" key="3">
    <source>
        <dbReference type="Proteomes" id="UP000297891"/>
    </source>
</evidence>
<dbReference type="PANTHER" id="PTHR43155">
    <property type="entry name" value="CYCLIC DI-GMP PHOSPHODIESTERASE PA4108-RELATED"/>
    <property type="match status" value="1"/>
</dbReference>
<dbReference type="Gene3D" id="1.10.3210.10">
    <property type="entry name" value="Hypothetical protein af1432"/>
    <property type="match status" value="1"/>
</dbReference>
<feature type="domain" description="HD-GYP" evidence="1">
    <location>
        <begin position="142"/>
        <end position="338"/>
    </location>
</feature>
<dbReference type="InterPro" id="IPR003607">
    <property type="entry name" value="HD/PDEase_dom"/>
</dbReference>
<accession>A0A2M9Y282</accession>
<proteinExistence type="predicted"/>
<sequence length="395" mass="45076">MRKISIRDLEPGSKFTKSIYLDKDTVFVGADQPITQQDLDRLVQFGITFVLTDGEKVMSDGGDKTASGQGPGYFDTNLPFYQDDENSTRYKYLLEKANTTKVEFNAVFKDCFELVQKTYKSASEGRYTEIREFREIAERIADHTKANAQIPILLLSHSHSGYFLYTHICYATFFSVMLGNFLEFSRPKLIDLALASLFADIGMVTVPEEVSEKKGALSELDLKTIKRHPVTGYQILTQRLKLKNSLAIVALQHHEAVDGSGYPQRILANQIEELTKVFMIADQFAAMIHPRPYRQAILPYEAMKIMISENVNRFDLKMVRLFLNKLSMFPVGSGVILSDLRMGMVIESNKDKPLRPVIRVTKDPEGKRLKHLEFVDLMKDLNLYIQQAIPFSQIY</sequence>
<dbReference type="EMBL" id="RQFP01000014">
    <property type="protein sequence ID" value="TGK91673.1"/>
    <property type="molecule type" value="Genomic_DNA"/>
</dbReference>
<protein>
    <submittedName>
        <fullName evidence="2">HD domain-containing protein</fullName>
    </submittedName>
</protein>
<evidence type="ECO:0000313" key="2">
    <source>
        <dbReference type="EMBL" id="TGK91673.1"/>
    </source>
</evidence>
<dbReference type="AlphaFoldDB" id="A0A2M9Y282"/>
<evidence type="ECO:0000259" key="1">
    <source>
        <dbReference type="PROSITE" id="PS51832"/>
    </source>
</evidence>
<reference evidence="2" key="1">
    <citation type="journal article" date="2019" name="PLoS Negl. Trop. Dis.">
        <title>Revisiting the worldwide diversity of Leptospira species in the environment.</title>
        <authorList>
            <person name="Vincent A.T."/>
            <person name="Schiettekatte O."/>
            <person name="Bourhy P."/>
            <person name="Veyrier F.J."/>
            <person name="Picardeau M."/>
        </authorList>
    </citation>
    <scope>NUCLEOTIDE SEQUENCE [LARGE SCALE GENOMIC DNA]</scope>
    <source>
        <strain evidence="2">201800277</strain>
    </source>
</reference>